<keyword evidence="2" id="KW-1185">Reference proteome</keyword>
<dbReference type="Proteomes" id="UP001164746">
    <property type="component" value="Chromosome 11"/>
</dbReference>
<reference evidence="1" key="1">
    <citation type="submission" date="2022-11" db="EMBL/GenBank/DDBJ databases">
        <title>Centuries of genome instability and evolution in soft-shell clam transmissible cancer (bioRxiv).</title>
        <authorList>
            <person name="Hart S.F.M."/>
            <person name="Yonemitsu M.A."/>
            <person name="Giersch R.M."/>
            <person name="Beal B.F."/>
            <person name="Arriagada G."/>
            <person name="Davis B.W."/>
            <person name="Ostrander E.A."/>
            <person name="Goff S.P."/>
            <person name="Metzger M.J."/>
        </authorList>
    </citation>
    <scope>NUCLEOTIDE SEQUENCE</scope>
    <source>
        <strain evidence="1">MELC-2E11</strain>
        <tissue evidence="1">Siphon/mantle</tissue>
    </source>
</reference>
<dbReference type="SUPFAM" id="SSF50978">
    <property type="entry name" value="WD40 repeat-like"/>
    <property type="match status" value="1"/>
</dbReference>
<dbReference type="EMBL" id="CP111022">
    <property type="protein sequence ID" value="WAR19438.1"/>
    <property type="molecule type" value="Genomic_DNA"/>
</dbReference>
<accession>A0ABY7FB99</accession>
<proteinExistence type="predicted"/>
<protein>
    <submittedName>
        <fullName evidence="1">Uncharacterized protein</fullName>
    </submittedName>
</protein>
<organism evidence="1 2">
    <name type="scientific">Mya arenaria</name>
    <name type="common">Soft-shell clam</name>
    <dbReference type="NCBI Taxonomy" id="6604"/>
    <lineage>
        <taxon>Eukaryota</taxon>
        <taxon>Metazoa</taxon>
        <taxon>Spiralia</taxon>
        <taxon>Lophotrochozoa</taxon>
        <taxon>Mollusca</taxon>
        <taxon>Bivalvia</taxon>
        <taxon>Autobranchia</taxon>
        <taxon>Heteroconchia</taxon>
        <taxon>Euheterodonta</taxon>
        <taxon>Imparidentia</taxon>
        <taxon>Neoheterodontei</taxon>
        <taxon>Myida</taxon>
        <taxon>Myoidea</taxon>
        <taxon>Myidae</taxon>
        <taxon>Mya</taxon>
    </lineage>
</organism>
<name>A0ABY7FB99_MYAAR</name>
<evidence type="ECO:0000313" key="1">
    <source>
        <dbReference type="EMBL" id="WAR19438.1"/>
    </source>
</evidence>
<sequence length="264" mass="30263">MTTLKARALRLVHFLPRRTVYSECCGRGCERARNSCERDIISSAISRMMSSRERSIEHRDVIFSQMYVTGDTINKRLLCLNPLEKTLMLSDDMKENTILEESIPTIFDNYHAVHEKLEHIVYFPPTRFRMDDFTPYKINCLRFGNAFRKDTSGLVVGGEDGIIRIYDLSSEIQPDKPQFYNDDIVAGDSVGMVTIFCNRQILTRHSLSKNSIHCLNIHKNPCKYLILKVCNLFYDPDMTGILIQILPFIAFASDDTGVVGIFDS</sequence>
<gene>
    <name evidence="1" type="ORF">MAR_001276</name>
</gene>
<dbReference type="InterPro" id="IPR036322">
    <property type="entry name" value="WD40_repeat_dom_sf"/>
</dbReference>
<evidence type="ECO:0000313" key="2">
    <source>
        <dbReference type="Proteomes" id="UP001164746"/>
    </source>
</evidence>